<dbReference type="PANTHER" id="PTHR46401">
    <property type="entry name" value="GLYCOSYLTRANSFERASE WBBK-RELATED"/>
    <property type="match status" value="1"/>
</dbReference>
<dbReference type="PATRIC" id="fig|295405.11.peg.3759"/>
<protein>
    <submittedName>
        <fullName evidence="4">Putative glycosyltransferase</fullName>
    </submittedName>
</protein>
<evidence type="ECO:0000313" key="5">
    <source>
        <dbReference type="Proteomes" id="UP000002197"/>
    </source>
</evidence>
<dbReference type="PANTHER" id="PTHR46401:SF2">
    <property type="entry name" value="GLYCOSYLTRANSFERASE WBBK-RELATED"/>
    <property type="match status" value="1"/>
</dbReference>
<keyword evidence="1 4" id="KW-0808">Transferase</keyword>
<dbReference type="CDD" id="cd03825">
    <property type="entry name" value="GT4_WcaC-like"/>
    <property type="match status" value="1"/>
</dbReference>
<dbReference type="CAZy" id="GT4">
    <property type="family name" value="Glycosyltransferase Family 4"/>
</dbReference>
<dbReference type="Pfam" id="PF13439">
    <property type="entry name" value="Glyco_transf_4"/>
    <property type="match status" value="1"/>
</dbReference>
<evidence type="ECO:0000259" key="2">
    <source>
        <dbReference type="Pfam" id="PF00534"/>
    </source>
</evidence>
<evidence type="ECO:0000256" key="1">
    <source>
        <dbReference type="ARBA" id="ARBA00022679"/>
    </source>
</evidence>
<feature type="domain" description="Glycosyltransferase subfamily 4-like N-terminal" evidence="3">
    <location>
        <begin position="20"/>
        <end position="221"/>
    </location>
</feature>
<dbReference type="Gene3D" id="3.40.50.2000">
    <property type="entry name" value="Glycogen Phosphorylase B"/>
    <property type="match status" value="2"/>
</dbReference>
<dbReference type="SUPFAM" id="SSF53756">
    <property type="entry name" value="UDP-Glycosyltransferase/glycogen phosphorylase"/>
    <property type="match status" value="1"/>
</dbReference>
<dbReference type="InterPro" id="IPR028098">
    <property type="entry name" value="Glyco_trans_4-like_N"/>
</dbReference>
<dbReference type="HOGENOM" id="CLU_009583_28_3_10"/>
<dbReference type="OrthoDB" id="9768685at2"/>
<dbReference type="GO" id="GO:0016757">
    <property type="term" value="F:glycosyltransferase activity"/>
    <property type="evidence" value="ECO:0007669"/>
    <property type="project" value="InterPro"/>
</dbReference>
<dbReference type="Proteomes" id="UP000002197">
    <property type="component" value="Chromosome"/>
</dbReference>
<sequence length="406" mass="45801">MNMPVLLQINVVVNSGSTGRIVEEIGQKAISLGWDSYIAYGRNKCPSQSNLIKIGTNWDLRFHGLQTRLFDRHGLGSKRATERLIKKIGEIHPDIIHLHVIHGYYLNYKVLFKFLSESNIPVVWTMHDCWAYTGHCVYYTSVNCEKWKTECSHCPVSTSYPQSVLWDRSKHNFRNKNEAFTSLDRKKLVIVPVSKWLADEVEGSFLKKYPIVPIYNGVNTDVFVHSSINKKKYGVDGKFMILGVATQWTERKGIQDFIKLSKFISEDVAIVLVGLTHKQIVGLPSSIIGISKTDNVQQMVELYSSADLYISFSMEETFGLTIAESLSCGTPALVYNTTATPEIVSEETGFIVTPGDFNAVIDVINTVKLHGKTNYSEKCHQRALTFFSKKSKSSDYISLYKSLLGI</sequence>
<dbReference type="STRING" id="295405.BF3915"/>
<gene>
    <name evidence="4" type="ordered locus">BF3915</name>
</gene>
<evidence type="ECO:0000259" key="3">
    <source>
        <dbReference type="Pfam" id="PF13439"/>
    </source>
</evidence>
<name>Q64PC4_BACFR</name>
<feature type="domain" description="Glycosyl transferase family 1" evidence="2">
    <location>
        <begin position="229"/>
        <end position="374"/>
    </location>
</feature>
<dbReference type="InterPro" id="IPR001296">
    <property type="entry name" value="Glyco_trans_1"/>
</dbReference>
<dbReference type="KEGG" id="bfr:BF3915"/>
<dbReference type="EMBL" id="AP006841">
    <property type="protein sequence ID" value="BAD50657.1"/>
    <property type="molecule type" value="Genomic_DNA"/>
</dbReference>
<dbReference type="RefSeq" id="WP_011203512.1">
    <property type="nucleotide sequence ID" value="NC_006347.1"/>
</dbReference>
<organism evidence="4 5">
    <name type="scientific">Bacteroides fragilis (strain YCH46)</name>
    <dbReference type="NCBI Taxonomy" id="295405"/>
    <lineage>
        <taxon>Bacteria</taxon>
        <taxon>Pseudomonadati</taxon>
        <taxon>Bacteroidota</taxon>
        <taxon>Bacteroidia</taxon>
        <taxon>Bacteroidales</taxon>
        <taxon>Bacteroidaceae</taxon>
        <taxon>Bacteroides</taxon>
    </lineage>
</organism>
<accession>Q64PC4</accession>
<proteinExistence type="predicted"/>
<dbReference type="Pfam" id="PF00534">
    <property type="entry name" value="Glycos_transf_1"/>
    <property type="match status" value="1"/>
</dbReference>
<evidence type="ECO:0000313" key="4">
    <source>
        <dbReference type="EMBL" id="BAD50657.1"/>
    </source>
</evidence>
<dbReference type="AlphaFoldDB" id="Q64PC4"/>
<reference evidence="4 5" key="1">
    <citation type="journal article" date="2004" name="Proc. Natl. Acad. Sci. U.S.A.">
        <title>Genomic analysis of Bacteroides fragilis reveals extensive DNA inversions regulating cell surface adaptation.</title>
        <authorList>
            <person name="Kuwahara T."/>
            <person name="Yamashita A."/>
            <person name="Hirakawa H."/>
            <person name="Nakayama H."/>
            <person name="Toh H."/>
            <person name="Okada N."/>
            <person name="Kuhara S."/>
            <person name="Hattori M."/>
            <person name="Hayashi T."/>
            <person name="Ohnishi Y."/>
        </authorList>
    </citation>
    <scope>NUCLEOTIDE SEQUENCE [LARGE SCALE GENOMIC DNA]</scope>
    <source>
        <strain evidence="4 5">YCH46</strain>
    </source>
</reference>